<evidence type="ECO:0000313" key="8">
    <source>
        <dbReference type="EMBL" id="MCU7379297.1"/>
    </source>
</evidence>
<name>A0A9J6QQ13_9FIRM</name>
<keyword evidence="5 7" id="KW-0949">S-adenosyl-L-methionine</keyword>
<dbReference type="NCBIfam" id="NF001080">
    <property type="entry name" value="PRK00121.2-2"/>
    <property type="match status" value="1"/>
</dbReference>
<comment type="function">
    <text evidence="2 7">Catalyzes the formation of N(7)-methylguanine at position 46 (m7G46) in tRNA.</text>
</comment>
<feature type="binding site" evidence="7">
    <location>
        <position position="118"/>
    </location>
    <ligand>
        <name>S-adenosyl-L-methionine</name>
        <dbReference type="ChEBI" id="CHEBI:59789"/>
    </ligand>
</feature>
<dbReference type="Proteomes" id="UP001065549">
    <property type="component" value="Unassembled WGS sequence"/>
</dbReference>
<dbReference type="InterPro" id="IPR055361">
    <property type="entry name" value="tRNA_methyltr_TrmB_bact"/>
</dbReference>
<gene>
    <name evidence="7 8" type="primary">trmB</name>
    <name evidence="8" type="ORF">OBO34_13170</name>
</gene>
<keyword evidence="4 7" id="KW-0808">Transferase</keyword>
<dbReference type="Pfam" id="PF02390">
    <property type="entry name" value="Methyltransf_4"/>
    <property type="match status" value="1"/>
</dbReference>
<dbReference type="HAMAP" id="MF_01057">
    <property type="entry name" value="tRNA_methyltr_TrmB"/>
    <property type="match status" value="1"/>
</dbReference>
<dbReference type="SUPFAM" id="SSF53335">
    <property type="entry name" value="S-adenosyl-L-methionine-dependent methyltransferases"/>
    <property type="match status" value="1"/>
</dbReference>
<evidence type="ECO:0000256" key="2">
    <source>
        <dbReference type="ARBA" id="ARBA00003015"/>
    </source>
</evidence>
<keyword evidence="9" id="KW-1185">Reference proteome</keyword>
<keyword evidence="3 7" id="KW-0489">Methyltransferase</keyword>
<evidence type="ECO:0000256" key="1">
    <source>
        <dbReference type="ARBA" id="ARBA00000142"/>
    </source>
</evidence>
<dbReference type="InterPro" id="IPR003358">
    <property type="entry name" value="tRNA_(Gua-N-7)_MeTrfase_Trmb"/>
</dbReference>
<dbReference type="RefSeq" id="WP_253020375.1">
    <property type="nucleotide sequence ID" value="NZ_JAJAGH010000018.1"/>
</dbReference>
<evidence type="ECO:0000256" key="7">
    <source>
        <dbReference type="HAMAP-Rule" id="MF_01057"/>
    </source>
</evidence>
<comment type="pathway">
    <text evidence="7">tRNA modification; N(7)-methylguanine-tRNA biosynthesis.</text>
</comment>
<dbReference type="PROSITE" id="PS51625">
    <property type="entry name" value="SAM_MT_TRMB"/>
    <property type="match status" value="1"/>
</dbReference>
<dbReference type="PANTHER" id="PTHR23417">
    <property type="entry name" value="3-DEOXY-D-MANNO-OCTULOSONIC-ACID TRANSFERASE/TRNA GUANINE-N 7 - -METHYLTRANSFERASE"/>
    <property type="match status" value="1"/>
</dbReference>
<dbReference type="GO" id="GO:0008176">
    <property type="term" value="F:tRNA (guanine(46)-N7)-methyltransferase activity"/>
    <property type="evidence" value="ECO:0007669"/>
    <property type="project" value="UniProtKB-UniRule"/>
</dbReference>
<dbReference type="EMBL" id="JAOSHN010000005">
    <property type="protein sequence ID" value="MCU7379297.1"/>
    <property type="molecule type" value="Genomic_DNA"/>
</dbReference>
<dbReference type="AlphaFoldDB" id="A0A9J6QQ13"/>
<dbReference type="GO" id="GO:0043527">
    <property type="term" value="C:tRNA methyltransferase complex"/>
    <property type="evidence" value="ECO:0007669"/>
    <property type="project" value="TreeGrafter"/>
</dbReference>
<evidence type="ECO:0000256" key="4">
    <source>
        <dbReference type="ARBA" id="ARBA00022679"/>
    </source>
</evidence>
<sequence>MRQRKAKNMEERMAALSHYLIEKPETYKGNWTSAFDQEGPLYLELGCGKGQFLIGRAQSSKDANLIGIEGQDSVLLRALEKVDAAQIVNLRFVHMFVRDIRDLFEEGELAGIYLNFSDPWPKARHAKRRLTYGEYLTRYKQILAKDGFIAVKTDNDGLFDFTIEEAQRMGLEVKEMTRDLHGSKYEARDVTTEYEDKFRAAGKKINYVLL</sequence>
<evidence type="ECO:0000256" key="5">
    <source>
        <dbReference type="ARBA" id="ARBA00022691"/>
    </source>
</evidence>
<organism evidence="8 9">
    <name type="scientific">Hominibacterium faecale</name>
    <dbReference type="NCBI Taxonomy" id="2839743"/>
    <lineage>
        <taxon>Bacteria</taxon>
        <taxon>Bacillati</taxon>
        <taxon>Bacillota</taxon>
        <taxon>Clostridia</taxon>
        <taxon>Peptostreptococcales</taxon>
        <taxon>Anaerovoracaceae</taxon>
        <taxon>Hominibacterium</taxon>
    </lineage>
</organism>
<reference evidence="8" key="1">
    <citation type="submission" date="2022-09" db="EMBL/GenBank/DDBJ databases">
        <title>Culturomic study of gut microbiota in children with autism spectrum disorder.</title>
        <authorList>
            <person name="Efimov B.A."/>
            <person name="Chaplin A.V."/>
            <person name="Sokolova S.R."/>
            <person name="Pikina A.P."/>
            <person name="Korzhanova M."/>
            <person name="Belova V."/>
            <person name="Korostin D."/>
        </authorList>
    </citation>
    <scope>NUCLEOTIDE SEQUENCE</scope>
    <source>
        <strain evidence="8">ASD5510</strain>
    </source>
</reference>
<comment type="similarity">
    <text evidence="7">Belongs to the class I-like SAM-binding methyltransferase superfamily. TrmB family.</text>
</comment>
<evidence type="ECO:0000256" key="6">
    <source>
        <dbReference type="ARBA" id="ARBA00022694"/>
    </source>
</evidence>
<feature type="binding site" evidence="7">
    <location>
        <position position="122"/>
    </location>
    <ligand>
        <name>substrate</name>
    </ligand>
</feature>
<accession>A0A9J6QQ13</accession>
<evidence type="ECO:0000256" key="3">
    <source>
        <dbReference type="ARBA" id="ARBA00022603"/>
    </source>
</evidence>
<protein>
    <recommendedName>
        <fullName evidence="7">tRNA (guanine-N(7)-)-methyltransferase</fullName>
        <ecNumber evidence="7">2.1.1.33</ecNumber>
    </recommendedName>
    <alternativeName>
        <fullName evidence="7">tRNA (guanine(46)-N(7))-methyltransferase</fullName>
    </alternativeName>
    <alternativeName>
        <fullName evidence="7">tRNA(m7G46)-methyltransferase</fullName>
    </alternativeName>
</protein>
<comment type="catalytic activity">
    <reaction evidence="1 7">
        <text>guanosine(46) in tRNA + S-adenosyl-L-methionine = N(7)-methylguanosine(46) in tRNA + S-adenosyl-L-homocysteine</text>
        <dbReference type="Rhea" id="RHEA:42708"/>
        <dbReference type="Rhea" id="RHEA-COMP:10188"/>
        <dbReference type="Rhea" id="RHEA-COMP:10189"/>
        <dbReference type="ChEBI" id="CHEBI:57856"/>
        <dbReference type="ChEBI" id="CHEBI:59789"/>
        <dbReference type="ChEBI" id="CHEBI:74269"/>
        <dbReference type="ChEBI" id="CHEBI:74480"/>
        <dbReference type="EC" id="2.1.1.33"/>
    </reaction>
</comment>
<dbReference type="CDD" id="cd02440">
    <property type="entry name" value="AdoMet_MTases"/>
    <property type="match status" value="1"/>
</dbReference>
<comment type="caution">
    <text evidence="8">The sequence shown here is derived from an EMBL/GenBank/DDBJ whole genome shotgun (WGS) entry which is preliminary data.</text>
</comment>
<proteinExistence type="inferred from homology"/>
<keyword evidence="6 7" id="KW-0819">tRNA processing</keyword>
<feature type="binding site" evidence="7">
    <location>
        <begin position="192"/>
        <end position="195"/>
    </location>
    <ligand>
        <name>substrate</name>
    </ligand>
</feature>
<dbReference type="InterPro" id="IPR029063">
    <property type="entry name" value="SAM-dependent_MTases_sf"/>
</dbReference>
<dbReference type="EC" id="2.1.1.33" evidence="7"/>
<comment type="caution">
    <text evidence="7">Lacks conserved residue(s) required for the propagation of feature annotation.</text>
</comment>
<feature type="binding site" evidence="7">
    <location>
        <position position="154"/>
    </location>
    <ligand>
        <name>substrate</name>
    </ligand>
</feature>
<feature type="binding site" evidence="7">
    <location>
        <position position="69"/>
    </location>
    <ligand>
        <name>S-adenosyl-L-methionine</name>
        <dbReference type="ChEBI" id="CHEBI:59789"/>
    </ligand>
</feature>
<dbReference type="PANTHER" id="PTHR23417:SF14">
    <property type="entry name" value="PENTACOTRIPEPTIDE-REPEAT REGION OF PRORP DOMAIN-CONTAINING PROTEIN"/>
    <property type="match status" value="1"/>
</dbReference>
<feature type="binding site" evidence="7">
    <location>
        <position position="44"/>
    </location>
    <ligand>
        <name>S-adenosyl-L-methionine</name>
        <dbReference type="ChEBI" id="CHEBI:59789"/>
    </ligand>
</feature>
<dbReference type="Gene3D" id="3.40.50.150">
    <property type="entry name" value="Vaccinia Virus protein VP39"/>
    <property type="match status" value="1"/>
</dbReference>
<dbReference type="NCBIfam" id="TIGR00091">
    <property type="entry name" value="tRNA (guanosine(46)-N7)-methyltransferase TrmB"/>
    <property type="match status" value="1"/>
</dbReference>
<evidence type="ECO:0000313" key="9">
    <source>
        <dbReference type="Proteomes" id="UP001065549"/>
    </source>
</evidence>